<dbReference type="Proteomes" id="UP000198211">
    <property type="component" value="Unassembled WGS sequence"/>
</dbReference>
<evidence type="ECO:0000256" key="4">
    <source>
        <dbReference type="ARBA" id="ARBA00022525"/>
    </source>
</evidence>
<dbReference type="InterPro" id="IPR054463">
    <property type="entry name" value="PexRD54_WY"/>
</dbReference>
<evidence type="ECO:0000256" key="7">
    <source>
        <dbReference type="SAM" id="SignalP"/>
    </source>
</evidence>
<comment type="caution">
    <text evidence="9">The sequence shown here is derived from an EMBL/GenBank/DDBJ whole genome shotgun (WGS) entry which is preliminary data.</text>
</comment>
<keyword evidence="4" id="KW-0964">Secreted</keyword>
<feature type="domain" description="RxLR effector PexRD54 WY" evidence="8">
    <location>
        <begin position="354"/>
        <end position="394"/>
    </location>
</feature>
<evidence type="ECO:0000256" key="6">
    <source>
        <dbReference type="ARBA" id="ARBA00023026"/>
    </source>
</evidence>
<feature type="domain" description="RxLR effector PexRD54 WY" evidence="8">
    <location>
        <begin position="80"/>
        <end position="119"/>
    </location>
</feature>
<name>A0A225VU74_9STRA</name>
<evidence type="ECO:0000313" key="9">
    <source>
        <dbReference type="EMBL" id="OWZ08875.1"/>
    </source>
</evidence>
<feature type="chain" id="PRO_5013279670" evidence="7">
    <location>
        <begin position="22"/>
        <end position="666"/>
    </location>
</feature>
<reference evidence="10" key="1">
    <citation type="submission" date="2017-03" db="EMBL/GenBank/DDBJ databases">
        <title>Phytopthora megakarya and P. palmivora, two closely related causual agents of cacao black pod achieved similar genome size and gene model numbers by different mechanisms.</title>
        <authorList>
            <person name="Ali S."/>
            <person name="Shao J."/>
            <person name="Larry D.J."/>
            <person name="Kronmiller B."/>
            <person name="Shen D."/>
            <person name="Strem M.D."/>
            <person name="Melnick R.L."/>
            <person name="Guiltinan M.J."/>
            <person name="Tyler B.M."/>
            <person name="Meinhardt L.W."/>
            <person name="Bailey B.A."/>
        </authorList>
    </citation>
    <scope>NUCLEOTIDE SEQUENCE [LARGE SCALE GENOMIC DNA]</scope>
    <source>
        <strain evidence="10">zdho120</strain>
    </source>
</reference>
<sequence length="666" mass="76231">MSSHYLVRLVVILAIVQIGASITASKLLPVNSADLTTTRETDISSTTRFLRAYSVGSAGEDRGFPETFISLVSSKTIPQKIQDWLKKEKSSDEVFKRLNLDKAGPRLFTNRQFAVWVQYADDMSAKKPGMSAISTLIRQYGDDVLFEMIKRAKMNSRTQDLAAKLEAQQMQYWLATRKDPDEVFQLFKLNKAGGKVLKNSEFAAWVKYVDDLTIKYPEEPTFLTPTLAKYINGERLFEVTSLAKNSDDTRDIATRLEGDWLKAGIHSKKTPEKAFLDLGFGQAADVLIERSSLLTTWEDYLKAFNKKYPNEKTTMIETFTKVFGDADVTKMLAAAKKIDYEYARNMATNLEAAQLEMWLHGGKSTDDVFKLLKLDKSANTFKDKPLLTQWVTYIDLFLTENPNKMASLFSGLQTHFKDRRLNEILNIVHTFPKMESTATKIQAEKIRSYLVKNEEPTNVFELLALDDIGDDVLGTPLFHSWMKYVEDFNKQNPDDKTSWLTTLNFKFREKRLHRAINRALENQSTAKMGKMVQNAVLQEWLDQKTPPKLVFHFLELRKAEEQALVSPRFEAWAKYLDDFNKRYPDDKTTMLDAINYNINIPNLLLAFNVAKKNPSTEKVAVNLENAIIDSWLAANTDLAYLKEWLGKRGKELIDRYVKMSAAKNTT</sequence>
<keyword evidence="5 7" id="KW-0732">Signal</keyword>
<evidence type="ECO:0000256" key="1">
    <source>
        <dbReference type="ARBA" id="ARBA00004340"/>
    </source>
</evidence>
<proteinExistence type="inferred from homology"/>
<keyword evidence="10" id="KW-1185">Reference proteome</keyword>
<accession>A0A225VU74</accession>
<gene>
    <name evidence="9" type="ORF">PHMEG_00018513</name>
</gene>
<dbReference type="Pfam" id="PF22748">
    <property type="entry name" value="PexRD54_WY"/>
    <property type="match status" value="4"/>
</dbReference>
<comment type="similarity">
    <text evidence="3">Belongs to the RxLR effector family.</text>
</comment>
<dbReference type="GO" id="GO:0005576">
    <property type="term" value="C:extracellular region"/>
    <property type="evidence" value="ECO:0007669"/>
    <property type="project" value="UniProtKB-SubCell"/>
</dbReference>
<evidence type="ECO:0000256" key="5">
    <source>
        <dbReference type="ARBA" id="ARBA00022729"/>
    </source>
</evidence>
<protein>
    <submittedName>
        <fullName evidence="9">RxLR effector protein</fullName>
    </submittedName>
</protein>
<dbReference type="AlphaFoldDB" id="A0A225VU74"/>
<evidence type="ECO:0000259" key="8">
    <source>
        <dbReference type="Pfam" id="PF22748"/>
    </source>
</evidence>
<keyword evidence="6" id="KW-0843">Virulence</keyword>
<evidence type="ECO:0000256" key="3">
    <source>
        <dbReference type="ARBA" id="ARBA00010400"/>
    </source>
</evidence>
<feature type="domain" description="RxLR effector PexRD54 WY" evidence="8">
    <location>
        <begin position="169"/>
        <end position="209"/>
    </location>
</feature>
<organism evidence="9 10">
    <name type="scientific">Phytophthora megakarya</name>
    <dbReference type="NCBI Taxonomy" id="4795"/>
    <lineage>
        <taxon>Eukaryota</taxon>
        <taxon>Sar</taxon>
        <taxon>Stramenopiles</taxon>
        <taxon>Oomycota</taxon>
        <taxon>Peronosporomycetes</taxon>
        <taxon>Peronosporales</taxon>
        <taxon>Peronosporaceae</taxon>
        <taxon>Phytophthora</taxon>
    </lineage>
</organism>
<dbReference type="GO" id="GO:0043657">
    <property type="term" value="C:host cell"/>
    <property type="evidence" value="ECO:0007669"/>
    <property type="project" value="UniProtKB-SubCell"/>
</dbReference>
<evidence type="ECO:0000256" key="2">
    <source>
        <dbReference type="ARBA" id="ARBA00004613"/>
    </source>
</evidence>
<feature type="domain" description="RxLR effector PexRD54 WY" evidence="8">
    <location>
        <begin position="538"/>
        <end position="575"/>
    </location>
</feature>
<evidence type="ECO:0000313" key="10">
    <source>
        <dbReference type="Proteomes" id="UP000198211"/>
    </source>
</evidence>
<feature type="signal peptide" evidence="7">
    <location>
        <begin position="1"/>
        <end position="21"/>
    </location>
</feature>
<dbReference type="EMBL" id="NBNE01002991">
    <property type="protein sequence ID" value="OWZ08875.1"/>
    <property type="molecule type" value="Genomic_DNA"/>
</dbReference>
<dbReference type="OrthoDB" id="128291at2759"/>
<comment type="subcellular location">
    <subcellularLocation>
        <location evidence="1">Host cell</location>
    </subcellularLocation>
    <subcellularLocation>
        <location evidence="2">Secreted</location>
    </subcellularLocation>
</comment>